<sequence length="67" mass="7868">MKRLSKAEQQEYDHLCARVRQLSEIFDRLDAANMDTDEVAKELEKALDQCTALVQRKRKILSYVKNI</sequence>
<feature type="coiled-coil region" evidence="1">
    <location>
        <begin position="29"/>
        <end position="60"/>
    </location>
</feature>
<evidence type="ECO:0000313" key="3">
    <source>
        <dbReference type="Proteomes" id="UP000295063"/>
    </source>
</evidence>
<dbReference type="OrthoDB" id="1684932at2"/>
<dbReference type="EMBL" id="SLUI01000025">
    <property type="protein sequence ID" value="TCL31977.1"/>
    <property type="molecule type" value="Genomic_DNA"/>
</dbReference>
<evidence type="ECO:0000313" key="2">
    <source>
        <dbReference type="EMBL" id="TCL31977.1"/>
    </source>
</evidence>
<name>A0A4V2Q7I0_9FIRM</name>
<accession>A0A4V2Q7I0</accession>
<comment type="caution">
    <text evidence="2">The sequence shown here is derived from an EMBL/GenBank/DDBJ whole genome shotgun (WGS) entry which is preliminary data.</text>
</comment>
<keyword evidence="1" id="KW-0175">Coiled coil</keyword>
<dbReference type="Proteomes" id="UP000295063">
    <property type="component" value="Unassembled WGS sequence"/>
</dbReference>
<evidence type="ECO:0000256" key="1">
    <source>
        <dbReference type="SAM" id="Coils"/>
    </source>
</evidence>
<dbReference type="AlphaFoldDB" id="A0A4V2Q7I0"/>
<protein>
    <submittedName>
        <fullName evidence="2">Uncharacterized protein</fullName>
    </submittedName>
</protein>
<dbReference type="RefSeq" id="WP_132083636.1">
    <property type="nucleotide sequence ID" value="NZ_DAIMLW010000028.1"/>
</dbReference>
<keyword evidence="3" id="KW-1185">Reference proteome</keyword>
<organism evidence="2 3">
    <name type="scientific">Anaerospora hongkongensis</name>
    <dbReference type="NCBI Taxonomy" id="244830"/>
    <lineage>
        <taxon>Bacteria</taxon>
        <taxon>Bacillati</taxon>
        <taxon>Bacillota</taxon>
        <taxon>Negativicutes</taxon>
        <taxon>Selenomonadales</taxon>
        <taxon>Sporomusaceae</taxon>
        <taxon>Anaerospora</taxon>
    </lineage>
</organism>
<proteinExistence type="predicted"/>
<reference evidence="2 3" key="1">
    <citation type="submission" date="2019-03" db="EMBL/GenBank/DDBJ databases">
        <title>Genomic Encyclopedia of Type Strains, Phase IV (KMG-IV): sequencing the most valuable type-strain genomes for metagenomic binning, comparative biology and taxonomic classification.</title>
        <authorList>
            <person name="Goeker M."/>
        </authorList>
    </citation>
    <scope>NUCLEOTIDE SEQUENCE [LARGE SCALE GENOMIC DNA]</scope>
    <source>
        <strain evidence="2 3">DSM 15969</strain>
    </source>
</reference>
<gene>
    <name evidence="2" type="ORF">EV210_12519</name>
</gene>